<evidence type="ECO:0000256" key="1">
    <source>
        <dbReference type="SAM" id="SignalP"/>
    </source>
</evidence>
<sequence length="96" mass="10333">MTWWLETFTLLPLSTPCPPAAGDKDCFTGPLTSRPIKFFLGATTKAIPGKRLPHPAPHGVLHCPSPVTLAIASPFLLPPPHPFSTRLAPDCPVSRK</sequence>
<organism evidence="2 3">
    <name type="scientific">Portunus trituberculatus</name>
    <name type="common">Swimming crab</name>
    <name type="synonym">Neptunus trituberculatus</name>
    <dbReference type="NCBI Taxonomy" id="210409"/>
    <lineage>
        <taxon>Eukaryota</taxon>
        <taxon>Metazoa</taxon>
        <taxon>Ecdysozoa</taxon>
        <taxon>Arthropoda</taxon>
        <taxon>Crustacea</taxon>
        <taxon>Multicrustacea</taxon>
        <taxon>Malacostraca</taxon>
        <taxon>Eumalacostraca</taxon>
        <taxon>Eucarida</taxon>
        <taxon>Decapoda</taxon>
        <taxon>Pleocyemata</taxon>
        <taxon>Brachyura</taxon>
        <taxon>Eubrachyura</taxon>
        <taxon>Portunoidea</taxon>
        <taxon>Portunidae</taxon>
        <taxon>Portuninae</taxon>
        <taxon>Portunus</taxon>
    </lineage>
</organism>
<evidence type="ECO:0008006" key="4">
    <source>
        <dbReference type="Google" id="ProtNLM"/>
    </source>
</evidence>
<feature type="chain" id="PRO_5022756127" description="Secreted protein" evidence="1">
    <location>
        <begin position="23"/>
        <end position="96"/>
    </location>
</feature>
<evidence type="ECO:0000313" key="3">
    <source>
        <dbReference type="Proteomes" id="UP000324222"/>
    </source>
</evidence>
<keyword evidence="3" id="KW-1185">Reference proteome</keyword>
<proteinExistence type="predicted"/>
<comment type="caution">
    <text evidence="2">The sequence shown here is derived from an EMBL/GenBank/DDBJ whole genome shotgun (WGS) entry which is preliminary data.</text>
</comment>
<reference evidence="2 3" key="1">
    <citation type="submission" date="2019-05" db="EMBL/GenBank/DDBJ databases">
        <title>Another draft genome of Portunus trituberculatus and its Hox gene families provides insights of decapod evolution.</title>
        <authorList>
            <person name="Jeong J.-H."/>
            <person name="Song I."/>
            <person name="Kim S."/>
            <person name="Choi T."/>
            <person name="Kim D."/>
            <person name="Ryu S."/>
            <person name="Kim W."/>
        </authorList>
    </citation>
    <scope>NUCLEOTIDE SEQUENCE [LARGE SCALE GENOMIC DNA]</scope>
    <source>
        <tissue evidence="2">Muscle</tissue>
    </source>
</reference>
<dbReference type="EMBL" id="VSRR010000154">
    <property type="protein sequence ID" value="MPC11267.1"/>
    <property type="molecule type" value="Genomic_DNA"/>
</dbReference>
<name>A0A5B7CNI7_PORTR</name>
<dbReference type="Proteomes" id="UP000324222">
    <property type="component" value="Unassembled WGS sequence"/>
</dbReference>
<accession>A0A5B7CNI7</accession>
<protein>
    <recommendedName>
        <fullName evidence="4">Secreted protein</fullName>
    </recommendedName>
</protein>
<dbReference type="AlphaFoldDB" id="A0A5B7CNI7"/>
<gene>
    <name evidence="2" type="ORF">E2C01_003928</name>
</gene>
<evidence type="ECO:0000313" key="2">
    <source>
        <dbReference type="EMBL" id="MPC11267.1"/>
    </source>
</evidence>
<feature type="signal peptide" evidence="1">
    <location>
        <begin position="1"/>
        <end position="22"/>
    </location>
</feature>
<keyword evidence="1" id="KW-0732">Signal</keyword>